<sequence>MEYCLPHAVLALLQEEASAQIPKSYFVRSGTHSTKITLVYRRRKRKSAKESPLACLSPLSSQSSQSAQTPSSLYGAASSAGSRRLTQGLQNSLHRSVSVTEAGGYHDNNGPGGYHDSKGPGGYHDNKGPGGYHDSKGPGGYHDSKGPGGYHDSKGPGGYHDSKGPGGYHDNKGPGGYHDSKGPGGYHGRQEASTRDFRGGKVARSILSASDDSSSSSSTEDYSSLDKNRDLRHQQPQTQLNAVASTDRRHHQQEAPRTQLSGQATSDKRRNLHLQDGQRPKEKDDRESSLAFGKAKVAEGTLTHWESPYRQGRTPPADSARCLATSPVGGRRVRSDSQTSRRTCVSSPGRGYGDSARVRGTEDPRTRGFSRTGARTDPRRDSLSPRGGVDLCGNFRNFDRSSGELHERQEHLSISHSSSPRSDVSAREDGHIRGNHPRLSGGNTLQKHASEKDKVATRDPQPPRTDTYSSGREGRGTNLAVPDCLAPCGFNAGHVTPSRSPRPPTPGASSCAIYHGPSPTPCLSPAHRHNPAHHLSPAHRHNSAHHPSPVHRHNSAHHPSPVHRHSPAHIHNPAHHPSSAYRVSPAHCHSQTTVEYDDSDNAHASRDISPPPPTPRMLGCPASEDPVESFNSSVRLRLGAHIT</sequence>
<feature type="region of interest" description="Disordered" evidence="1">
    <location>
        <begin position="522"/>
        <end position="630"/>
    </location>
</feature>
<name>A0A3S1A1W6_ELYCH</name>
<feature type="compositionally biased region" description="Basic and acidic residues" evidence="1">
    <location>
        <begin position="356"/>
        <end position="366"/>
    </location>
</feature>
<protein>
    <submittedName>
        <fullName evidence="2">Uncharacterized protein</fullName>
    </submittedName>
</protein>
<dbReference type="Proteomes" id="UP000271974">
    <property type="component" value="Unassembled WGS sequence"/>
</dbReference>
<feature type="compositionally biased region" description="Low complexity" evidence="1">
    <location>
        <begin position="414"/>
        <end position="423"/>
    </location>
</feature>
<feature type="compositionally biased region" description="Polar residues" evidence="1">
    <location>
        <begin position="255"/>
        <end position="265"/>
    </location>
</feature>
<gene>
    <name evidence="2" type="ORF">EGW08_011673</name>
</gene>
<organism evidence="2 3">
    <name type="scientific">Elysia chlorotica</name>
    <name type="common">Eastern emerald elysia</name>
    <name type="synonym">Sea slug</name>
    <dbReference type="NCBI Taxonomy" id="188477"/>
    <lineage>
        <taxon>Eukaryota</taxon>
        <taxon>Metazoa</taxon>
        <taxon>Spiralia</taxon>
        <taxon>Lophotrochozoa</taxon>
        <taxon>Mollusca</taxon>
        <taxon>Gastropoda</taxon>
        <taxon>Heterobranchia</taxon>
        <taxon>Euthyneura</taxon>
        <taxon>Panpulmonata</taxon>
        <taxon>Sacoglossa</taxon>
        <taxon>Placobranchoidea</taxon>
        <taxon>Plakobranchidae</taxon>
        <taxon>Elysia</taxon>
    </lineage>
</organism>
<feature type="compositionally biased region" description="Low complexity" evidence="1">
    <location>
        <begin position="51"/>
        <end position="79"/>
    </location>
</feature>
<feature type="compositionally biased region" description="Basic and acidic residues" evidence="1">
    <location>
        <begin position="276"/>
        <end position="288"/>
    </location>
</feature>
<keyword evidence="3" id="KW-1185">Reference proteome</keyword>
<feature type="compositionally biased region" description="Basic and acidic residues" evidence="1">
    <location>
        <begin position="448"/>
        <end position="457"/>
    </location>
</feature>
<evidence type="ECO:0000313" key="3">
    <source>
        <dbReference type="Proteomes" id="UP000271974"/>
    </source>
</evidence>
<feature type="compositionally biased region" description="Low complexity" evidence="1">
    <location>
        <begin position="205"/>
        <end position="222"/>
    </location>
</feature>
<dbReference type="OrthoDB" id="10580945at2759"/>
<dbReference type="EMBL" id="RQTK01000384">
    <property type="protein sequence ID" value="RUS80579.1"/>
    <property type="molecule type" value="Genomic_DNA"/>
</dbReference>
<feature type="region of interest" description="Disordered" evidence="1">
    <location>
        <begin position="101"/>
        <end position="478"/>
    </location>
</feature>
<feature type="region of interest" description="Disordered" evidence="1">
    <location>
        <begin position="41"/>
        <end position="79"/>
    </location>
</feature>
<feature type="compositionally biased region" description="Basic and acidic residues" evidence="1">
    <location>
        <begin position="374"/>
        <end position="383"/>
    </location>
</feature>
<dbReference type="STRING" id="188477.A0A3S1A1W6"/>
<comment type="caution">
    <text evidence="2">The sequence shown here is derived from an EMBL/GenBank/DDBJ whole genome shotgun (WGS) entry which is preliminary data.</text>
</comment>
<accession>A0A3S1A1W6</accession>
<feature type="compositionally biased region" description="Polar residues" evidence="1">
    <location>
        <begin position="234"/>
        <end position="244"/>
    </location>
</feature>
<feature type="compositionally biased region" description="Basic residues" evidence="1">
    <location>
        <begin position="526"/>
        <end position="574"/>
    </location>
</feature>
<dbReference type="AlphaFoldDB" id="A0A3S1A1W6"/>
<feature type="compositionally biased region" description="Polar residues" evidence="1">
    <location>
        <begin position="336"/>
        <end position="346"/>
    </location>
</feature>
<feature type="compositionally biased region" description="Basic and acidic residues" evidence="1">
    <location>
        <begin position="397"/>
        <end position="413"/>
    </location>
</feature>
<feature type="compositionally biased region" description="Basic and acidic residues" evidence="1">
    <location>
        <begin position="188"/>
        <end position="199"/>
    </location>
</feature>
<proteinExistence type="predicted"/>
<evidence type="ECO:0000313" key="2">
    <source>
        <dbReference type="EMBL" id="RUS80579.1"/>
    </source>
</evidence>
<feature type="compositionally biased region" description="Basic and acidic residues" evidence="1">
    <location>
        <begin position="224"/>
        <end position="233"/>
    </location>
</feature>
<evidence type="ECO:0000256" key="1">
    <source>
        <dbReference type="SAM" id="MobiDB-lite"/>
    </source>
</evidence>
<reference evidence="2 3" key="1">
    <citation type="submission" date="2019-01" db="EMBL/GenBank/DDBJ databases">
        <title>A draft genome assembly of the solar-powered sea slug Elysia chlorotica.</title>
        <authorList>
            <person name="Cai H."/>
            <person name="Li Q."/>
            <person name="Fang X."/>
            <person name="Li J."/>
            <person name="Curtis N.E."/>
            <person name="Altenburger A."/>
            <person name="Shibata T."/>
            <person name="Feng M."/>
            <person name="Maeda T."/>
            <person name="Schwartz J.A."/>
            <person name="Shigenobu S."/>
            <person name="Lundholm N."/>
            <person name="Nishiyama T."/>
            <person name="Yang H."/>
            <person name="Hasebe M."/>
            <person name="Li S."/>
            <person name="Pierce S.K."/>
            <person name="Wang J."/>
        </authorList>
    </citation>
    <scope>NUCLEOTIDE SEQUENCE [LARGE SCALE GENOMIC DNA]</scope>
    <source>
        <strain evidence="2">EC2010</strain>
        <tissue evidence="2">Whole organism of an adult</tissue>
    </source>
</reference>